<keyword evidence="10" id="KW-0902">Two-component regulatory system</keyword>
<evidence type="ECO:0000256" key="1">
    <source>
        <dbReference type="ARBA" id="ARBA00004651"/>
    </source>
</evidence>
<dbReference type="Pfam" id="PF02518">
    <property type="entry name" value="HATPase_c"/>
    <property type="match status" value="1"/>
</dbReference>
<evidence type="ECO:0000256" key="4">
    <source>
        <dbReference type="ARBA" id="ARBA00022679"/>
    </source>
</evidence>
<keyword evidence="11 12" id="KW-0472">Membrane</keyword>
<dbReference type="GO" id="GO:0005886">
    <property type="term" value="C:plasma membrane"/>
    <property type="evidence" value="ECO:0007669"/>
    <property type="project" value="UniProtKB-SubCell"/>
</dbReference>
<gene>
    <name evidence="14" type="ORF">A5821_000116</name>
</gene>
<reference evidence="15" key="1">
    <citation type="submission" date="2017-05" db="EMBL/GenBank/DDBJ databases">
        <title>The Genome Sequence of EEnterococcus faecalis 9F2_4866.</title>
        <authorList>
            <consortium name="The Broad Institute Genomics Platform"/>
            <consortium name="The Broad Institute Genomic Center for Infectious Diseases"/>
            <person name="Earl A."/>
            <person name="Manson A."/>
            <person name="Schwartman J."/>
            <person name="Gilmore M."/>
            <person name="Abouelleil A."/>
            <person name="Cao P."/>
            <person name="Chapman S."/>
            <person name="Cusick C."/>
            <person name="Shea T."/>
            <person name="Young S."/>
            <person name="Neafsey D."/>
            <person name="Nusbaum C."/>
            <person name="Birren B."/>
        </authorList>
    </citation>
    <scope>NUCLEOTIDE SEQUENCE [LARGE SCALE GENOMIC DNA]</scope>
    <source>
        <strain evidence="15">7F3_DIV0205</strain>
    </source>
</reference>
<dbReference type="SUPFAM" id="SSF158472">
    <property type="entry name" value="HAMP domain-like"/>
    <property type="match status" value="1"/>
</dbReference>
<proteinExistence type="predicted"/>
<comment type="subcellular location">
    <subcellularLocation>
        <location evidence="1">Cell membrane</location>
        <topology evidence="1">Multi-pass membrane protein</topology>
    </subcellularLocation>
</comment>
<evidence type="ECO:0000256" key="2">
    <source>
        <dbReference type="ARBA" id="ARBA00022475"/>
    </source>
</evidence>
<accession>A0AAQ3W7S9</accession>
<evidence type="ECO:0000256" key="5">
    <source>
        <dbReference type="ARBA" id="ARBA00022692"/>
    </source>
</evidence>
<keyword evidence="15" id="KW-1185">Reference proteome</keyword>
<evidence type="ECO:0000256" key="7">
    <source>
        <dbReference type="ARBA" id="ARBA00022777"/>
    </source>
</evidence>
<dbReference type="InterPro" id="IPR010559">
    <property type="entry name" value="Sig_transdc_His_kin_internal"/>
</dbReference>
<dbReference type="SMART" id="SM00304">
    <property type="entry name" value="HAMP"/>
    <property type="match status" value="1"/>
</dbReference>
<dbReference type="PANTHER" id="PTHR34220:SF11">
    <property type="entry name" value="SENSOR PROTEIN KINASE HPTS"/>
    <property type="match status" value="1"/>
</dbReference>
<keyword evidence="4" id="KW-0808">Transferase</keyword>
<dbReference type="SUPFAM" id="SSF55874">
    <property type="entry name" value="ATPase domain of HSP90 chaperone/DNA topoisomerase II/histidine kinase"/>
    <property type="match status" value="1"/>
</dbReference>
<evidence type="ECO:0000256" key="11">
    <source>
        <dbReference type="ARBA" id="ARBA00023136"/>
    </source>
</evidence>
<evidence type="ECO:0000256" key="8">
    <source>
        <dbReference type="ARBA" id="ARBA00022840"/>
    </source>
</evidence>
<keyword evidence="8" id="KW-0067">ATP-binding</keyword>
<dbReference type="Proteomes" id="UP000194948">
    <property type="component" value="Chromosome"/>
</dbReference>
<feature type="transmembrane region" description="Helical" evidence="12">
    <location>
        <begin position="13"/>
        <end position="37"/>
    </location>
</feature>
<keyword evidence="9 12" id="KW-1133">Transmembrane helix</keyword>
<dbReference type="AlphaFoldDB" id="A0AAQ3W7S9"/>
<keyword evidence="6" id="KW-0547">Nucleotide-binding</keyword>
<feature type="transmembrane region" description="Helical" evidence="12">
    <location>
        <begin position="283"/>
        <end position="302"/>
    </location>
</feature>
<dbReference type="GO" id="GO:0005524">
    <property type="term" value="F:ATP binding"/>
    <property type="evidence" value="ECO:0007669"/>
    <property type="project" value="UniProtKB-KW"/>
</dbReference>
<evidence type="ECO:0000313" key="15">
    <source>
        <dbReference type="Proteomes" id="UP000194948"/>
    </source>
</evidence>
<dbReference type="InterPro" id="IPR003660">
    <property type="entry name" value="HAMP_dom"/>
</dbReference>
<dbReference type="InterPro" id="IPR003594">
    <property type="entry name" value="HATPase_dom"/>
</dbReference>
<evidence type="ECO:0000256" key="12">
    <source>
        <dbReference type="SAM" id="Phobius"/>
    </source>
</evidence>
<dbReference type="InterPro" id="IPR050640">
    <property type="entry name" value="Bact_2-comp_sensor_kinase"/>
</dbReference>
<dbReference type="Gene3D" id="6.10.340.10">
    <property type="match status" value="1"/>
</dbReference>
<evidence type="ECO:0000256" key="10">
    <source>
        <dbReference type="ARBA" id="ARBA00023012"/>
    </source>
</evidence>
<reference evidence="14 15" key="2">
    <citation type="submission" date="2024-03" db="EMBL/GenBank/DDBJ databases">
        <title>The Genome Sequence of Enterococcus sp. DIV0205d.</title>
        <authorList>
            <consortium name="The Broad Institute Genomics Platform"/>
            <consortium name="The Broad Institute Microbial Omics Core"/>
            <consortium name="The Broad Institute Genomic Center for Infectious Diseases"/>
            <person name="Earl A."/>
            <person name="Manson A."/>
            <person name="Gilmore M."/>
            <person name="Schwartman J."/>
            <person name="Shea T."/>
            <person name="Abouelleil A."/>
            <person name="Cao P."/>
            <person name="Chapman S."/>
            <person name="Cusick C."/>
            <person name="Young S."/>
            <person name="Neafsey D."/>
            <person name="Nusbaum C."/>
            <person name="Birren B."/>
        </authorList>
    </citation>
    <scope>NUCLEOTIDE SEQUENCE [LARGE SCALE GENOMIC DNA]</scope>
    <source>
        <strain evidence="14 15">7F3_DIV0205</strain>
    </source>
</reference>
<sequence>MNHLKLWIKQNELFTRILMIVIFCVISVTLLSVAVVFNRSKSAYVYSYEESNQILMNKIQNDYEQLNDNINRIFETVSKSQVVQAYFKQDQSKGIQPIIELKKEMTATRWIFNDTPSNLILIGKNGRTFFQNEGVRSQALDVFIKSDLMKEIDRNPALSQYFYQQNGLTISTEKQPGLLYIRKITDDLGIIGYALIFVPEQHFASIYEQVLAKNIHTIYIIDSKNTIISSNQKSQLGTTLSDKIIAMDNNYTNSLKLYSYNFRLYNLINEDILIKNMNLIRPTVTIVICSIMIASLIAFFVIRRMTGPIYRLIDTLPSVTQGEFSNSVAIEGTYETQELGKAYNLMLEDLQGYFDNLMTIEEEKRLTEIQSLQMQIQPHFIYNTLTAIKFLIWQGEQDKAGLAIDNFIQLLRHTLSNKNEVIPLKQELTGVEAYINILQLRYGERIQTNIFANEAAEELLVPKMIIQPIIENTYLHAFSEHQEGYVQVFATTVEDKLQIEIIDNGVGFDVSRPLHSQSTLKQHYSGIGLRNIHERLQLLYGKKYGLKIQTAPGEGTSIKLLLPINYPEKTT</sequence>
<organism evidence="14 15">
    <name type="scientific">Candidatus Enterococcus palustris</name>
    <dbReference type="NCBI Taxonomy" id="1834189"/>
    <lineage>
        <taxon>Bacteria</taxon>
        <taxon>Bacillati</taxon>
        <taxon>Bacillota</taxon>
        <taxon>Bacilli</taxon>
        <taxon>Lactobacillales</taxon>
        <taxon>Enterococcaceae</taxon>
        <taxon>Enterococcus</taxon>
    </lineage>
</organism>
<evidence type="ECO:0000259" key="13">
    <source>
        <dbReference type="PROSITE" id="PS50885"/>
    </source>
</evidence>
<evidence type="ECO:0000313" key="14">
    <source>
        <dbReference type="EMBL" id="WYJ99040.1"/>
    </source>
</evidence>
<dbReference type="GO" id="GO:0000155">
    <property type="term" value="F:phosphorelay sensor kinase activity"/>
    <property type="evidence" value="ECO:0007669"/>
    <property type="project" value="InterPro"/>
</dbReference>
<protein>
    <submittedName>
        <fullName evidence="14">Two-component system, sensor histidine kinase YesM</fullName>
    </submittedName>
</protein>
<evidence type="ECO:0000256" key="3">
    <source>
        <dbReference type="ARBA" id="ARBA00022553"/>
    </source>
</evidence>
<keyword evidence="5 12" id="KW-0812">Transmembrane</keyword>
<dbReference type="RefSeq" id="WP_086312387.1">
    <property type="nucleotide sequence ID" value="NZ_CP147244.1"/>
</dbReference>
<feature type="domain" description="HAMP" evidence="13">
    <location>
        <begin position="303"/>
        <end position="355"/>
    </location>
</feature>
<dbReference type="Gene3D" id="3.30.565.10">
    <property type="entry name" value="Histidine kinase-like ATPase, C-terminal domain"/>
    <property type="match status" value="1"/>
</dbReference>
<dbReference type="PANTHER" id="PTHR34220">
    <property type="entry name" value="SENSOR HISTIDINE KINASE YPDA"/>
    <property type="match status" value="1"/>
</dbReference>
<keyword evidence="2" id="KW-1003">Cell membrane</keyword>
<dbReference type="EMBL" id="CP147244">
    <property type="protein sequence ID" value="WYJ99040.1"/>
    <property type="molecule type" value="Genomic_DNA"/>
</dbReference>
<keyword evidence="3" id="KW-0597">Phosphoprotein</keyword>
<dbReference type="PROSITE" id="PS50885">
    <property type="entry name" value="HAMP"/>
    <property type="match status" value="1"/>
</dbReference>
<evidence type="ECO:0000256" key="9">
    <source>
        <dbReference type="ARBA" id="ARBA00022989"/>
    </source>
</evidence>
<dbReference type="Pfam" id="PF06580">
    <property type="entry name" value="His_kinase"/>
    <property type="match status" value="1"/>
</dbReference>
<name>A0AAQ3W7S9_9ENTE</name>
<evidence type="ECO:0000256" key="6">
    <source>
        <dbReference type="ARBA" id="ARBA00022741"/>
    </source>
</evidence>
<keyword evidence="7 14" id="KW-0418">Kinase</keyword>
<dbReference type="InterPro" id="IPR036890">
    <property type="entry name" value="HATPase_C_sf"/>
</dbReference>